<proteinExistence type="predicted"/>
<dbReference type="InterPro" id="IPR001091">
    <property type="entry name" value="RM_Methyltransferase"/>
</dbReference>
<dbReference type="SUPFAM" id="SSF53335">
    <property type="entry name" value="S-adenosyl-L-methionine-dependent methyltransferases"/>
    <property type="match status" value="1"/>
</dbReference>
<dbReference type="RefSeq" id="WP_074199628.1">
    <property type="nucleotide sequence ID" value="NZ_FSQZ01000001.1"/>
</dbReference>
<protein>
    <submittedName>
        <fullName evidence="4">Adenine-specific DNA-methyltransferase</fullName>
    </submittedName>
</protein>
<organism evidence="4 5">
    <name type="scientific">Acetomicrobium flavidum</name>
    <dbReference type="NCBI Taxonomy" id="49896"/>
    <lineage>
        <taxon>Bacteria</taxon>
        <taxon>Thermotogati</taxon>
        <taxon>Synergistota</taxon>
        <taxon>Synergistia</taxon>
        <taxon>Synergistales</taxon>
        <taxon>Acetomicrobiaceae</taxon>
        <taxon>Acetomicrobium</taxon>
    </lineage>
</organism>
<evidence type="ECO:0000256" key="2">
    <source>
        <dbReference type="ARBA" id="ARBA00022679"/>
    </source>
</evidence>
<accession>A0ABY1JDL7</accession>
<evidence type="ECO:0000313" key="4">
    <source>
        <dbReference type="EMBL" id="SIN69436.1"/>
    </source>
</evidence>
<gene>
    <name evidence="4" type="ORF">SAMN05444368_1249</name>
</gene>
<feature type="domain" description="DNA methylase N-4/N-6" evidence="3">
    <location>
        <begin position="497"/>
        <end position="817"/>
    </location>
</feature>
<evidence type="ECO:0000313" key="5">
    <source>
        <dbReference type="Proteomes" id="UP000185093"/>
    </source>
</evidence>
<dbReference type="PRINTS" id="PR00508">
    <property type="entry name" value="S21N4MTFRASE"/>
</dbReference>
<sequence length="1033" mass="119463">MSTPQTKFQQLLRELFQFDCADLDFGIYRIMNFKRAIIERFISEDLPRLVNDELNKGALAAQSQATQELDAARKKVLEALGEDALDADGNLAEKYRETKAGREYLVAQERARYAKGRHALETAIYNHLYSFFSRYWQDGDFISKRRYSKKERYAIPYNGEEVYLYWANHDQYYVKTGEHFTDYTWKAPNGVTVHFKLKTADVEQNNIKGEKRFFLPRLDEITWDASASTLTIPFEFRPLNQEEQNTYGKRNQQEAIIAEALEKISKRLLKNAPEALAALIAEKHRTDGTAVTLLEHHLRQYTRRNTSDFFIHKDLKGFLSRELDFYLKNEVLNLEEMEAAGEGLAEGWFQLMRLIKRIGLIIIEFLAQIENFQKMLWEKKKFITETFCVVAVGNIPEAFYEEIAVCDAQWKEWEEMLRLDALPQDMFSGDRVTPEGRVVFLKTHPSLPLDTRHFTPDFTNRLLASFDDLDEMTDGLLVHSENWQALNLLQEKYREQVKCIHIDPPYNTATSGFLYKNDYQHSSWLAMMWDRLSIASTLLTDEGHFLCHIDENEFERLGLLFDCSGIPDAGTVIWDKRNPMTAGRGIATQHEYIIWRSAINRSIYQRNVSIQAMLRTAQSIIAKHGGVTDEARREYTEWVRKNPRLTGGEKAYCYLDEQGRIYQSVSLRAPEPRTDPKFFQPLIHPITGKPCPVPPNGFSRTPETLRAMVERGEILFGPDETTQPRQKRFLTQDSQMQMRSVIQDAKRGKGDLEPLGLDFPYCHPVSLYEELVAAAAPEDSDLILDYFAGSGTTGHAVINLNREDGGRRKFILVEMADYFDTVLLPRLKKVTFSPEWKDGKPKRVATAEEAERGPRIIKVIRLESYEDALNNLSFDESGGQVAMRFEDYLLKYMLRWEARKSETLLNVEKISKPFDYCLHIYRDGETRVQKVDLPETFNYLIGLDVAKRQLLDNNGRYYLIYRGATREGKRTVVIWRETAGWTEEDYKRDRDFVAKHKFTEGADVIYVNGDSLIPGAQALEGVFKAKMFAGVEG</sequence>
<dbReference type="EMBL" id="FSQZ01000001">
    <property type="protein sequence ID" value="SIN69436.1"/>
    <property type="molecule type" value="Genomic_DNA"/>
</dbReference>
<dbReference type="InterPro" id="IPR002941">
    <property type="entry name" value="DNA_methylase_N4/N6"/>
</dbReference>
<dbReference type="InterPro" id="IPR029063">
    <property type="entry name" value="SAM-dependent_MTases_sf"/>
</dbReference>
<dbReference type="Gene3D" id="3.40.50.150">
    <property type="entry name" value="Vaccinia Virus protein VP39"/>
    <property type="match status" value="1"/>
</dbReference>
<comment type="caution">
    <text evidence="4">The sequence shown here is derived from an EMBL/GenBank/DDBJ whole genome shotgun (WGS) entry which is preliminary data.</text>
</comment>
<dbReference type="Proteomes" id="UP000185093">
    <property type="component" value="Unassembled WGS sequence"/>
</dbReference>
<keyword evidence="1" id="KW-0489">Methyltransferase</keyword>
<evidence type="ECO:0000256" key="1">
    <source>
        <dbReference type="ARBA" id="ARBA00022603"/>
    </source>
</evidence>
<evidence type="ECO:0000259" key="3">
    <source>
        <dbReference type="Pfam" id="PF01555"/>
    </source>
</evidence>
<name>A0ABY1JDL7_9BACT</name>
<keyword evidence="2" id="KW-0808">Transferase</keyword>
<keyword evidence="5" id="KW-1185">Reference proteome</keyword>
<reference evidence="4 5" key="1">
    <citation type="submission" date="2016-11" db="EMBL/GenBank/DDBJ databases">
        <authorList>
            <person name="Varghese N."/>
            <person name="Submissions S."/>
        </authorList>
    </citation>
    <scope>NUCLEOTIDE SEQUENCE [LARGE SCALE GENOMIC DNA]</scope>
    <source>
        <strain evidence="4 5">DSM 20664</strain>
    </source>
</reference>
<dbReference type="Pfam" id="PF01555">
    <property type="entry name" value="N6_N4_Mtase"/>
    <property type="match status" value="1"/>
</dbReference>